<dbReference type="EMBL" id="AMSI01000001">
    <property type="protein sequence ID" value="EKF44282.1"/>
    <property type="molecule type" value="Genomic_DNA"/>
</dbReference>
<keyword evidence="1" id="KW-0812">Transmembrane</keyword>
<evidence type="ECO:0000256" key="1">
    <source>
        <dbReference type="SAM" id="Phobius"/>
    </source>
</evidence>
<keyword evidence="1" id="KW-0472">Membrane</keyword>
<organism evidence="2 3">
    <name type="scientific">Nitratireductor indicus C115</name>
    <dbReference type="NCBI Taxonomy" id="1231190"/>
    <lineage>
        <taxon>Bacteria</taxon>
        <taxon>Pseudomonadati</taxon>
        <taxon>Pseudomonadota</taxon>
        <taxon>Alphaproteobacteria</taxon>
        <taxon>Hyphomicrobiales</taxon>
        <taxon>Phyllobacteriaceae</taxon>
        <taxon>Nitratireductor</taxon>
    </lineage>
</organism>
<gene>
    <name evidence="2" type="ORF">NA8A_01030</name>
</gene>
<evidence type="ECO:0008006" key="4">
    <source>
        <dbReference type="Google" id="ProtNLM"/>
    </source>
</evidence>
<evidence type="ECO:0000313" key="2">
    <source>
        <dbReference type="EMBL" id="EKF44282.1"/>
    </source>
</evidence>
<accession>K2PT46</accession>
<sequence>MAFEGDAITYRSDFPLWLRFFLLPWVPICLPFISLYVQNSKGIDWANPPVAGMIFGTLGFLLVPLAFSGFLLGMALFGSSTGLRLDPGAGEAVLERKAPFRRRLTRYALGDVRIFKVELEADYPAYDAAIVTLRMPDGRKVRLEGFWRDDDAKYWVEQIRRITNPGSSQVSPA</sequence>
<feature type="transmembrane region" description="Helical" evidence="1">
    <location>
        <begin position="50"/>
        <end position="77"/>
    </location>
</feature>
<keyword evidence="1" id="KW-1133">Transmembrane helix</keyword>
<comment type="caution">
    <text evidence="2">The sequence shown here is derived from an EMBL/GenBank/DDBJ whole genome shotgun (WGS) entry which is preliminary data.</text>
</comment>
<evidence type="ECO:0000313" key="3">
    <source>
        <dbReference type="Proteomes" id="UP000007374"/>
    </source>
</evidence>
<dbReference type="Proteomes" id="UP000007374">
    <property type="component" value="Unassembled WGS sequence"/>
</dbReference>
<proteinExistence type="predicted"/>
<dbReference type="PATRIC" id="fig|1231190.3.peg.220"/>
<dbReference type="AlphaFoldDB" id="K2PT46"/>
<keyword evidence="3" id="KW-1185">Reference proteome</keyword>
<protein>
    <recommendedName>
        <fullName evidence="4">Transmembrane protein</fullName>
    </recommendedName>
</protein>
<feature type="transmembrane region" description="Helical" evidence="1">
    <location>
        <begin position="16"/>
        <end position="38"/>
    </location>
</feature>
<name>K2PT46_9HYPH</name>
<reference evidence="2 3" key="1">
    <citation type="journal article" date="2012" name="J. Bacteriol.">
        <title>Genome Sequence of Nitratireductor indicus Type Strain C115.</title>
        <authorList>
            <person name="Lai Q."/>
            <person name="Li G."/>
            <person name="Yu Z."/>
            <person name="Shao Z."/>
        </authorList>
    </citation>
    <scope>NUCLEOTIDE SEQUENCE [LARGE SCALE GENOMIC DNA]</scope>
    <source>
        <strain evidence="2 3">C115</strain>
    </source>
</reference>